<name>A0A1E7L835_9ACTN</name>
<evidence type="ECO:0008006" key="3">
    <source>
        <dbReference type="Google" id="ProtNLM"/>
    </source>
</evidence>
<accession>A0A1E7L835</accession>
<proteinExistence type="predicted"/>
<dbReference type="InterPro" id="IPR024747">
    <property type="entry name" value="Pyridox_Oxase-rel"/>
</dbReference>
<dbReference type="Pfam" id="PF12900">
    <property type="entry name" value="Pyridox_ox_2"/>
    <property type="match status" value="1"/>
</dbReference>
<evidence type="ECO:0000313" key="2">
    <source>
        <dbReference type="Proteomes" id="UP000176005"/>
    </source>
</evidence>
<organism evidence="1 2">
    <name type="scientific">Streptomyces nanshensis</name>
    <dbReference type="NCBI Taxonomy" id="518642"/>
    <lineage>
        <taxon>Bacteria</taxon>
        <taxon>Bacillati</taxon>
        <taxon>Actinomycetota</taxon>
        <taxon>Actinomycetes</taxon>
        <taxon>Kitasatosporales</taxon>
        <taxon>Streptomycetaceae</taxon>
        <taxon>Streptomyces</taxon>
    </lineage>
</organism>
<sequence>MMTERTGRPPQGTGRAEAARYTWPLERGEGLRLLTSVSLGRLFFTRRALPAVCPVHHVLDGDDIVFRLGDGAALAAVAPSSDGTGTVVAYEADAIDPDHHLGWSVVVTGYVHRVEDPAELRRYEPLLRHWAPQPTAGTLRISPELVTGFRFTAGRPAG</sequence>
<dbReference type="Proteomes" id="UP000176005">
    <property type="component" value="Unassembled WGS sequence"/>
</dbReference>
<dbReference type="RefSeq" id="WP_079131951.1">
    <property type="nucleotide sequence ID" value="NZ_LJGW01000145.1"/>
</dbReference>
<gene>
    <name evidence="1" type="ORF">AN218_08660</name>
</gene>
<keyword evidence="2" id="KW-1185">Reference proteome</keyword>
<dbReference type="EMBL" id="LJGW01000145">
    <property type="protein sequence ID" value="OEV12344.1"/>
    <property type="molecule type" value="Genomic_DNA"/>
</dbReference>
<evidence type="ECO:0000313" key="1">
    <source>
        <dbReference type="EMBL" id="OEV12344.1"/>
    </source>
</evidence>
<dbReference type="Gene3D" id="2.30.110.10">
    <property type="entry name" value="Electron Transport, Fmn-binding Protein, Chain A"/>
    <property type="match status" value="1"/>
</dbReference>
<comment type="caution">
    <text evidence="1">The sequence shown here is derived from an EMBL/GenBank/DDBJ whole genome shotgun (WGS) entry which is preliminary data.</text>
</comment>
<dbReference type="PATRIC" id="fig|518642.10.peg.1776"/>
<reference evidence="1 2" key="1">
    <citation type="journal article" date="2016" name="Front. Microbiol.">
        <title>Comparative Genomics Analysis of Streptomyces Species Reveals Their Adaptation to the Marine Environment and Their Diversity at the Genomic Level.</title>
        <authorList>
            <person name="Tian X."/>
            <person name="Zhang Z."/>
            <person name="Yang T."/>
            <person name="Chen M."/>
            <person name="Li J."/>
            <person name="Chen F."/>
            <person name="Yang J."/>
            <person name="Li W."/>
            <person name="Zhang B."/>
            <person name="Zhang Z."/>
            <person name="Wu J."/>
            <person name="Zhang C."/>
            <person name="Long L."/>
            <person name="Xiao J."/>
        </authorList>
    </citation>
    <scope>NUCLEOTIDE SEQUENCE [LARGE SCALE GENOMIC DNA]</scope>
    <source>
        <strain evidence="1 2">SCSIO 10429</strain>
    </source>
</reference>
<dbReference type="InterPro" id="IPR012349">
    <property type="entry name" value="Split_barrel_FMN-bd"/>
</dbReference>
<protein>
    <recommendedName>
        <fullName evidence="3">Pyridoxamine 5'-phosphate oxidase</fullName>
    </recommendedName>
</protein>
<dbReference type="AlphaFoldDB" id="A0A1E7L835"/>
<dbReference type="SUPFAM" id="SSF50475">
    <property type="entry name" value="FMN-binding split barrel"/>
    <property type="match status" value="1"/>
</dbReference>